<evidence type="ECO:0000313" key="2">
    <source>
        <dbReference type="EMBL" id="KAA9154189.1"/>
    </source>
</evidence>
<proteinExistence type="predicted"/>
<dbReference type="InterPro" id="IPR039422">
    <property type="entry name" value="MarR/SlyA-like"/>
</dbReference>
<protein>
    <submittedName>
        <fullName evidence="2">MarR family transcriptional regulator</fullName>
    </submittedName>
</protein>
<dbReference type="InterPro" id="IPR036390">
    <property type="entry name" value="WH_DNA-bd_sf"/>
</dbReference>
<dbReference type="SMART" id="SM00347">
    <property type="entry name" value="HTH_MARR"/>
    <property type="match status" value="1"/>
</dbReference>
<dbReference type="EMBL" id="VMNW02000068">
    <property type="protein sequence ID" value="KAA9154189.1"/>
    <property type="molecule type" value="Genomic_DNA"/>
</dbReference>
<keyword evidence="3" id="KW-1185">Reference proteome</keyword>
<feature type="domain" description="HTH marR-type" evidence="1">
    <location>
        <begin position="1"/>
        <end position="143"/>
    </location>
</feature>
<dbReference type="PANTHER" id="PTHR33164">
    <property type="entry name" value="TRANSCRIPTIONAL REGULATOR, MARR FAMILY"/>
    <property type="match status" value="1"/>
</dbReference>
<dbReference type="RefSeq" id="WP_144757510.1">
    <property type="nucleotide sequence ID" value="NZ_VMNW02000068.1"/>
</dbReference>
<dbReference type="SUPFAM" id="SSF46785">
    <property type="entry name" value="Winged helix' DNA-binding domain"/>
    <property type="match status" value="1"/>
</dbReference>
<dbReference type="Pfam" id="PF12802">
    <property type="entry name" value="MarR_2"/>
    <property type="match status" value="1"/>
</dbReference>
<organism evidence="2 3">
    <name type="scientific">Amycolatopsis acidicola</name>
    <dbReference type="NCBI Taxonomy" id="2596893"/>
    <lineage>
        <taxon>Bacteria</taxon>
        <taxon>Bacillati</taxon>
        <taxon>Actinomycetota</taxon>
        <taxon>Actinomycetes</taxon>
        <taxon>Pseudonocardiales</taxon>
        <taxon>Pseudonocardiaceae</taxon>
        <taxon>Amycolatopsis</taxon>
    </lineage>
</organism>
<dbReference type="Gene3D" id="1.10.10.10">
    <property type="entry name" value="Winged helix-like DNA-binding domain superfamily/Winged helix DNA-binding domain"/>
    <property type="match status" value="1"/>
</dbReference>
<dbReference type="InterPro" id="IPR000835">
    <property type="entry name" value="HTH_MarR-typ"/>
</dbReference>
<sequence>MSLSEQQLHGWTGFLGAHTLVERALERYLHEVAGISHAEYEILARLGRAPHGRMRMGALAAALFSPGSRLNYRITRLAGVGLVRREQHPTDRRGLYAVLTETGRELLERVSPGYQETVRDTVLGVLSEDEFAELGALSQKLFRGLSEA</sequence>
<gene>
    <name evidence="2" type="ORF">FPZ12_032670</name>
</gene>
<dbReference type="PANTHER" id="PTHR33164:SF99">
    <property type="entry name" value="MARR FAMILY REGULATORY PROTEIN"/>
    <property type="match status" value="1"/>
</dbReference>
<accession>A0A5N0UT56</accession>
<reference evidence="2" key="1">
    <citation type="submission" date="2019-09" db="EMBL/GenBank/DDBJ databases">
        <authorList>
            <person name="Teo W.F.A."/>
            <person name="Duangmal K."/>
        </authorList>
    </citation>
    <scope>NUCLEOTIDE SEQUENCE [LARGE SCALE GENOMIC DNA]</scope>
    <source>
        <strain evidence="2">K81G1</strain>
    </source>
</reference>
<dbReference type="OrthoDB" id="3254910at2"/>
<dbReference type="PROSITE" id="PS50995">
    <property type="entry name" value="HTH_MARR_2"/>
    <property type="match status" value="1"/>
</dbReference>
<name>A0A5N0UT56_9PSEU</name>
<dbReference type="GO" id="GO:0003700">
    <property type="term" value="F:DNA-binding transcription factor activity"/>
    <property type="evidence" value="ECO:0007669"/>
    <property type="project" value="InterPro"/>
</dbReference>
<evidence type="ECO:0000259" key="1">
    <source>
        <dbReference type="PROSITE" id="PS50995"/>
    </source>
</evidence>
<dbReference type="GO" id="GO:0006950">
    <property type="term" value="P:response to stress"/>
    <property type="evidence" value="ECO:0007669"/>
    <property type="project" value="TreeGrafter"/>
</dbReference>
<dbReference type="AlphaFoldDB" id="A0A5N0UT56"/>
<dbReference type="InterPro" id="IPR036388">
    <property type="entry name" value="WH-like_DNA-bd_sf"/>
</dbReference>
<evidence type="ECO:0000313" key="3">
    <source>
        <dbReference type="Proteomes" id="UP000319769"/>
    </source>
</evidence>
<dbReference type="Proteomes" id="UP000319769">
    <property type="component" value="Unassembled WGS sequence"/>
</dbReference>
<comment type="caution">
    <text evidence="2">The sequence shown here is derived from an EMBL/GenBank/DDBJ whole genome shotgun (WGS) entry which is preliminary data.</text>
</comment>